<accession>A0A381TDI3</accession>
<sequence length="75" mass="8452">MSNEPENIKHFECPKCLNSSYETGEIRTTGSGLSRFLDLQNQKFAHITCDTCGYTEFFKRRSRGAGNILDLFLGG</sequence>
<protein>
    <recommendedName>
        <fullName evidence="2">GTP-binding protein</fullName>
    </recommendedName>
</protein>
<dbReference type="Pfam" id="PF09855">
    <property type="entry name" value="Zn_ribbon_13"/>
    <property type="match status" value="1"/>
</dbReference>
<dbReference type="AlphaFoldDB" id="A0A381TDI3"/>
<gene>
    <name evidence="1" type="ORF">METZ01_LOCUS67014</name>
</gene>
<name>A0A381TDI3_9ZZZZ</name>
<reference evidence="1" key="1">
    <citation type="submission" date="2018-05" db="EMBL/GenBank/DDBJ databases">
        <authorList>
            <person name="Lanie J.A."/>
            <person name="Ng W.-L."/>
            <person name="Kazmierczak K.M."/>
            <person name="Andrzejewski T.M."/>
            <person name="Davidsen T.M."/>
            <person name="Wayne K.J."/>
            <person name="Tettelin H."/>
            <person name="Glass J.I."/>
            <person name="Rusch D."/>
            <person name="Podicherti R."/>
            <person name="Tsui H.-C.T."/>
            <person name="Winkler M.E."/>
        </authorList>
    </citation>
    <scope>NUCLEOTIDE SEQUENCE</scope>
</reference>
<dbReference type="InterPro" id="IPR018652">
    <property type="entry name" value="DUF2082_NA-bd_Znr"/>
</dbReference>
<proteinExistence type="predicted"/>
<evidence type="ECO:0000313" key="1">
    <source>
        <dbReference type="EMBL" id="SVA14160.1"/>
    </source>
</evidence>
<organism evidence="1">
    <name type="scientific">marine metagenome</name>
    <dbReference type="NCBI Taxonomy" id="408172"/>
    <lineage>
        <taxon>unclassified sequences</taxon>
        <taxon>metagenomes</taxon>
        <taxon>ecological metagenomes</taxon>
    </lineage>
</organism>
<evidence type="ECO:0008006" key="2">
    <source>
        <dbReference type="Google" id="ProtNLM"/>
    </source>
</evidence>
<dbReference type="EMBL" id="UINC01004417">
    <property type="protein sequence ID" value="SVA14160.1"/>
    <property type="molecule type" value="Genomic_DNA"/>
</dbReference>